<sequence length="156" mass="17230">MTLSPPQAETADRTALSPLLTGIVARHGYRLVDEDDLDTVAREQPLVMLLVAGDWWRLAESDDLAVIVPELDKAMEGHVAVLVAARNAERAFQRRFRFTSFPALVFLREGEYLGTMEGVRDWADYLVELPEILAREPEAPPPFRMPAGCAAPAGDA</sequence>
<comment type="similarity">
    <text evidence="1">Belongs to the HupG/HyaE family.</text>
</comment>
<dbReference type="InterPro" id="IPR010893">
    <property type="entry name" value="NiFe-hyd_mat_HyaE"/>
</dbReference>
<gene>
    <name evidence="2" type="ORF">Y88_2749</name>
</gene>
<dbReference type="Pfam" id="PF07449">
    <property type="entry name" value="HyaE"/>
    <property type="match status" value="1"/>
</dbReference>
<evidence type="ECO:0000313" key="3">
    <source>
        <dbReference type="Proteomes" id="UP000004728"/>
    </source>
</evidence>
<evidence type="ECO:0000256" key="1">
    <source>
        <dbReference type="ARBA" id="ARBA00009004"/>
    </source>
</evidence>
<comment type="caution">
    <text evidence="2">The sequence shown here is derived from an EMBL/GenBank/DDBJ whole genome shotgun (WGS) entry which is preliminary data.</text>
</comment>
<dbReference type="InterPro" id="IPR036249">
    <property type="entry name" value="Thioredoxin-like_sf"/>
</dbReference>
<dbReference type="OrthoDB" id="6560050at2"/>
<protein>
    <submittedName>
        <fullName evidence="2">HupG protein</fullName>
    </submittedName>
</protein>
<proteinExistence type="inferred from homology"/>
<organism evidence="2 3">
    <name type="scientific">Novosphingobium nitrogenifigens DSM 19370</name>
    <dbReference type="NCBI Taxonomy" id="983920"/>
    <lineage>
        <taxon>Bacteria</taxon>
        <taxon>Pseudomonadati</taxon>
        <taxon>Pseudomonadota</taxon>
        <taxon>Alphaproteobacteria</taxon>
        <taxon>Sphingomonadales</taxon>
        <taxon>Sphingomonadaceae</taxon>
        <taxon>Novosphingobium</taxon>
    </lineage>
</organism>
<dbReference type="RefSeq" id="WP_008068247.1">
    <property type="nucleotide sequence ID" value="NZ_AQWK01000017.1"/>
</dbReference>
<dbReference type="Proteomes" id="UP000004728">
    <property type="component" value="Unassembled WGS sequence"/>
</dbReference>
<name>F1Z424_9SPHN</name>
<reference evidence="2 3" key="1">
    <citation type="journal article" date="2012" name="J. Bacteriol.">
        <title>Draft Genome Sequence of Novosphingobium nitrogenifigens Y88T.</title>
        <authorList>
            <person name="Strabala T.J."/>
            <person name="Macdonald L."/>
            <person name="Liu V."/>
            <person name="Smit A.M."/>
        </authorList>
    </citation>
    <scope>NUCLEOTIDE SEQUENCE [LARGE SCALE GENOMIC DNA]</scope>
    <source>
        <strain evidence="2 3">DSM 19370</strain>
    </source>
</reference>
<dbReference type="eggNOG" id="COG3118">
    <property type="taxonomic scope" value="Bacteria"/>
</dbReference>
<dbReference type="AlphaFoldDB" id="F1Z424"/>
<dbReference type="InParanoid" id="F1Z424"/>
<accession>F1Z424</accession>
<dbReference type="SUPFAM" id="SSF52833">
    <property type="entry name" value="Thioredoxin-like"/>
    <property type="match status" value="1"/>
</dbReference>
<dbReference type="HOGENOM" id="CLU_144855_0_1_5"/>
<keyword evidence="3" id="KW-1185">Reference proteome</keyword>
<evidence type="ECO:0000313" key="2">
    <source>
        <dbReference type="EMBL" id="EGD60636.1"/>
    </source>
</evidence>
<dbReference type="EMBL" id="AEWJ01000017">
    <property type="protein sequence ID" value="EGD60636.1"/>
    <property type="molecule type" value="Genomic_DNA"/>
</dbReference>
<dbReference type="Gene3D" id="3.40.30.10">
    <property type="entry name" value="Glutaredoxin"/>
    <property type="match status" value="1"/>
</dbReference>
<dbReference type="STRING" id="983920.Y88_2749"/>